<dbReference type="OrthoDB" id="9804790at2"/>
<evidence type="ECO:0000313" key="9">
    <source>
        <dbReference type="Proteomes" id="UP000247892"/>
    </source>
</evidence>
<evidence type="ECO:0000256" key="1">
    <source>
        <dbReference type="ARBA" id="ARBA00007905"/>
    </source>
</evidence>
<dbReference type="GO" id="GO:0016616">
    <property type="term" value="F:oxidoreductase activity, acting on the CH-OH group of donors, NAD or NADP as acceptor"/>
    <property type="evidence" value="ECO:0007669"/>
    <property type="project" value="UniProtKB-ARBA"/>
</dbReference>
<dbReference type="RefSeq" id="WP_110338484.1">
    <property type="nucleotide sequence ID" value="NZ_MASU01000007.1"/>
</dbReference>
<name>A0A318LIW1_9PSEU</name>
<feature type="active site" description="Proton donor" evidence="4">
    <location>
        <position position="49"/>
    </location>
</feature>
<feature type="site" description="Lowers pKa of active site Tyr" evidence="6">
    <location>
        <position position="74"/>
    </location>
</feature>
<proteinExistence type="inferred from homology"/>
<protein>
    <submittedName>
        <fullName evidence="8">Oxidoreductase</fullName>
    </submittedName>
</protein>
<keyword evidence="9" id="KW-1185">Reference proteome</keyword>
<evidence type="ECO:0000256" key="3">
    <source>
        <dbReference type="ARBA" id="ARBA00023002"/>
    </source>
</evidence>
<organism evidence="8 9">
    <name type="scientific">Prauserella flavalba</name>
    <dbReference type="NCBI Taxonomy" id="1477506"/>
    <lineage>
        <taxon>Bacteria</taxon>
        <taxon>Bacillati</taxon>
        <taxon>Actinomycetota</taxon>
        <taxon>Actinomycetes</taxon>
        <taxon>Pseudonocardiales</taxon>
        <taxon>Pseudonocardiaceae</taxon>
        <taxon>Prauserella</taxon>
    </lineage>
</organism>
<gene>
    <name evidence="8" type="ORF">BA062_18500</name>
</gene>
<dbReference type="PROSITE" id="PS00063">
    <property type="entry name" value="ALDOKETO_REDUCTASE_3"/>
    <property type="match status" value="1"/>
</dbReference>
<dbReference type="PROSITE" id="PS00062">
    <property type="entry name" value="ALDOKETO_REDUCTASE_2"/>
    <property type="match status" value="1"/>
</dbReference>
<dbReference type="PRINTS" id="PR00069">
    <property type="entry name" value="ALDKETRDTASE"/>
</dbReference>
<accession>A0A318LIW1</accession>
<dbReference type="Pfam" id="PF00248">
    <property type="entry name" value="Aldo_ket_red"/>
    <property type="match status" value="1"/>
</dbReference>
<dbReference type="PROSITE" id="PS00798">
    <property type="entry name" value="ALDOKETO_REDUCTASE_1"/>
    <property type="match status" value="1"/>
</dbReference>
<dbReference type="PANTHER" id="PTHR43827:SF3">
    <property type="entry name" value="NADP-DEPENDENT OXIDOREDUCTASE DOMAIN-CONTAINING PROTEIN"/>
    <property type="match status" value="1"/>
</dbReference>
<evidence type="ECO:0000313" key="8">
    <source>
        <dbReference type="EMBL" id="PXY30549.1"/>
    </source>
</evidence>
<dbReference type="SUPFAM" id="SSF51430">
    <property type="entry name" value="NAD(P)-linked oxidoreductase"/>
    <property type="match status" value="1"/>
</dbReference>
<dbReference type="AlphaFoldDB" id="A0A318LIW1"/>
<evidence type="ECO:0000256" key="4">
    <source>
        <dbReference type="PIRSR" id="PIRSR000097-1"/>
    </source>
</evidence>
<sequence length="274" mass="30611">MVSEVELNNGVRIPQLGFGVYKIPDSDVASAVHTAFEAGYRSIDTATLYRNERGVGQAVRESGLPRRDVFVTTKLWNTEHGYDEALRALEGSLGELGLDYVDLYLIHWPVPSRDRYVDTWRALEKIASDGRARAIGVSNFQVPHLRRLIDETGVVPAVNQIELHPWLQQPELRAFHEEHGIATEAWSPIARGGERLSGNEVISTVARKHGKTPAQVVLRWHLELGHIAIPKSVTPERIEQNIDVFDFEFDEQDVAGFATLEAGDRLGPHPDTLS</sequence>
<dbReference type="InterPro" id="IPR023210">
    <property type="entry name" value="NADP_OxRdtase_dom"/>
</dbReference>
<feature type="domain" description="NADP-dependent oxidoreductase" evidence="7">
    <location>
        <begin position="22"/>
        <end position="256"/>
    </location>
</feature>
<dbReference type="Proteomes" id="UP000247892">
    <property type="component" value="Unassembled WGS sequence"/>
</dbReference>
<dbReference type="PIRSF" id="PIRSF000097">
    <property type="entry name" value="AKR"/>
    <property type="match status" value="1"/>
</dbReference>
<reference evidence="8 9" key="1">
    <citation type="submission" date="2016-07" db="EMBL/GenBank/DDBJ databases">
        <title>Draft genome sequence of Prauserella sp. YIM 121212, isolated from alkaline soil.</title>
        <authorList>
            <person name="Ruckert C."/>
            <person name="Albersmeier A."/>
            <person name="Jiang C.-L."/>
            <person name="Jiang Y."/>
            <person name="Kalinowski J."/>
            <person name="Schneider O."/>
            <person name="Winkler A."/>
            <person name="Zotchev S.B."/>
        </authorList>
    </citation>
    <scope>NUCLEOTIDE SEQUENCE [LARGE SCALE GENOMIC DNA]</scope>
    <source>
        <strain evidence="8 9">YIM 121212</strain>
    </source>
</reference>
<dbReference type="InterPro" id="IPR036812">
    <property type="entry name" value="NAD(P)_OxRdtase_dom_sf"/>
</dbReference>
<dbReference type="FunFam" id="3.20.20.100:FF:000015">
    <property type="entry name" value="Oxidoreductase, aldo/keto reductase family"/>
    <property type="match status" value="1"/>
</dbReference>
<comment type="similarity">
    <text evidence="1">Belongs to the aldo/keto reductase family.</text>
</comment>
<evidence type="ECO:0000259" key="7">
    <source>
        <dbReference type="Pfam" id="PF00248"/>
    </source>
</evidence>
<dbReference type="InterPro" id="IPR020471">
    <property type="entry name" value="AKR"/>
</dbReference>
<evidence type="ECO:0000256" key="5">
    <source>
        <dbReference type="PIRSR" id="PIRSR000097-2"/>
    </source>
</evidence>
<feature type="binding site" evidence="5">
    <location>
        <position position="107"/>
    </location>
    <ligand>
        <name>substrate</name>
    </ligand>
</feature>
<dbReference type="EMBL" id="MASU01000007">
    <property type="protein sequence ID" value="PXY30549.1"/>
    <property type="molecule type" value="Genomic_DNA"/>
</dbReference>
<keyword evidence="3" id="KW-0560">Oxidoreductase</keyword>
<keyword evidence="2" id="KW-0521">NADP</keyword>
<dbReference type="InterPro" id="IPR018170">
    <property type="entry name" value="Aldo/ket_reductase_CS"/>
</dbReference>
<comment type="caution">
    <text evidence="8">The sequence shown here is derived from an EMBL/GenBank/DDBJ whole genome shotgun (WGS) entry which is preliminary data.</text>
</comment>
<evidence type="ECO:0000256" key="2">
    <source>
        <dbReference type="ARBA" id="ARBA00022857"/>
    </source>
</evidence>
<dbReference type="PANTHER" id="PTHR43827">
    <property type="entry name" value="2,5-DIKETO-D-GLUCONIC ACID REDUCTASE"/>
    <property type="match status" value="1"/>
</dbReference>
<dbReference type="Gene3D" id="3.20.20.100">
    <property type="entry name" value="NADP-dependent oxidoreductase domain"/>
    <property type="match status" value="1"/>
</dbReference>
<evidence type="ECO:0000256" key="6">
    <source>
        <dbReference type="PIRSR" id="PIRSR000097-3"/>
    </source>
</evidence>